<gene>
    <name evidence="1" type="ORF">N3K66_005118</name>
</gene>
<dbReference type="Proteomes" id="UP001163324">
    <property type="component" value="Chromosome 4"/>
</dbReference>
<evidence type="ECO:0000313" key="1">
    <source>
        <dbReference type="EMBL" id="KAI9900856.1"/>
    </source>
</evidence>
<dbReference type="EMBL" id="CM047943">
    <property type="protein sequence ID" value="KAI9900856.1"/>
    <property type="molecule type" value="Genomic_DNA"/>
</dbReference>
<accession>A0ACC0V515</accession>
<reference evidence="1" key="1">
    <citation type="submission" date="2022-10" db="EMBL/GenBank/DDBJ databases">
        <title>Complete Genome of Trichothecium roseum strain YXFP-22015, a Plant Pathogen Isolated from Citrus.</title>
        <authorList>
            <person name="Wang Y."/>
            <person name="Zhu L."/>
        </authorList>
    </citation>
    <scope>NUCLEOTIDE SEQUENCE</scope>
    <source>
        <strain evidence="1">YXFP-22015</strain>
    </source>
</reference>
<proteinExistence type="predicted"/>
<protein>
    <submittedName>
        <fullName evidence="1">Uncharacterized protein</fullName>
    </submittedName>
</protein>
<evidence type="ECO:0000313" key="2">
    <source>
        <dbReference type="Proteomes" id="UP001163324"/>
    </source>
</evidence>
<name>A0ACC0V515_9HYPO</name>
<sequence length="2189" mass="238748">MASFFQSFGSSSMSKRLLRYALARLELLDAEALDMDNLDFAIGRKTVLEFRDVGVKLDKLQTMLRLPAHLQLRKAKVLLLRITIPMNFYTSPISIDIDGVDVRLWIGEEEKTSPDHAPETPDEAAVPNPVDLAQSFLDTQPKDERKKLEEALATEAQDMGASVAVSDDGNEEDAFGTGQTLTLPGFLGDFLQGIVDRMQLKIEGIIFQLDADLPVDPSSPTTEAVSFQIALGDIDVEGVTTLSAASAEKSTIVPKEGKRHVSLNNVRAYLLSEADVFSALARSPSMVSPSLASSPAMTRNPPSREPTFVPFGSIHSDKSKTSPGSPGSPGSSGIPGSPEPPPEPTEPFDPESPDSDDRMGDSEDALGIPYDFSDSQGNQEERQEEEMGDEEEEELGTPRASIHQDFFDNSPEQSMFHSTLSARTDPHAQSIFHSTTLLESDDSEDTEEEEEAQGGAPLSHSVFHSVILPEDQLPHSTAFGNPTSQWADVPAGSTSQPALSLPLKSRGFRDEEAEHEPQPGIKTSSGQSSGEASVEDLTMSHLYTHEEAESMYMSAFSEQDVAKAPVLPEQSVQPLVDIDQELPTENRENHEWPKELEGPHTPTEPRSITPTPPIRPHVMPGGWEEEAPDSSDSEPAFASRASLADPSSKSMALPTGTPGILENKLVETPADTDSTSPQPPKRLSGQDEVPTPKGPPRLVKEILTLQNVSLYLPSSHQQTPLEMAPGQSTADLSQSLGRSIYPQAPGAFSVHGAGPSLSRSTTTAPPPREIDDSIEVDLSPVVINFDASFGFLLAMLVKKLTEMVKPVPTEQKTETKESKQAKAAQADAKSPNFKLSLQEISLNFINRLGGVTDTLERSIDPAAFLLDHEVLLNATLQNLSISSKTVSKPTSPAAKIGHSTGPQVETRIDLQKFRFGYADGDIVSFDSGRPMSTSVRDTFLTSGTDIAAKIVQSKGNIRTDIETLPLVIQIDLQRLDETFSWFGGLSGFLNMSTSITSINSPTINPAPLPEKKPRGVRFEAPLNPEIKSAAPDNKMNLRVGGAYVELQGKDCSVSGETSAIKVVSRDEGIGIAFGILRVSGPFLNNSLAEPPITTEISGVRLEYLMAPAEADLAKLLELILPSKLRFDKKAQDEIMVDTLLRQRKKGAVMRVTVDGVNVRLRNLATLSILPQLGDEIAKLAAVAKYLPEDDRPGILTLAKVGKLNVNVDVGGQLGRFHAHVEQFEAGHVPVPSLVAVAAHGINVKRNDTQELVSSAAEASADMPTRSPVIMARMIGDEIEPVIKLRLHNVSVEYRVPFIMDLLGLAEDATPQDFEAGLAASVANLGDHTQAALARPPPIDPVSPKQAKPMTLDIVFHDCLLGLNPLNIPSKMVVALTDAHLQVVLPQDVEMNVVLDINKSSVLLIDNVEAASEQNSRIRSHRRSASTSKQISDLCSVGFVDVCFLSSAKVEVQVLPGADEEKQIEVDFKDDLFVMETCADSTQTLITLVNALKPPTPPNKEPKFRTEVMPVNDLLASISAEAFGPAEGEFDFDHVFANAKEMEGSTFESDSVADESILRFDRTHFEEHSQAGEEMFDAMKSSGLSLGTHMTETADGVVIEPSQAPTDNSTESPEGLEIHDDFFGKESDIHKTAKLWNSISRTYDGAPNELVKRSPVKVRVRDVHFIWHLFDGYDWVHTRNVITKAVQDLEDRAAEQRNKYQGANIYEEEVEGEEAIGDFLFNSIYIGIPAQGDPNDLARAINQQLNDNATETESIATSAQTGASNRTVRPHSSRGKRPRLGRSRHHKITFELSGVSADVVMYPDEGAETQSSIDVRINNLDIFDDVPTSTWKKFATYDQDAGERELESVMVHAEILNVKPVIEMPASEVVMRITILPVRLHVDQDALDFITRFFEFKDDTVPVHASESDVPFIQRAEVFDVPVKLDYKPKHVDYSGIRSGHFAEFKNFVILEGSSMVLRHAILYGISGFDRVGQTLNDIWTPDVKQNQLPGVIAGLAPVRSLVTIGSGFKDLIEIPVKEYQKDGRIIRSIQKGATSFARTTGTELIKLGTKLAVGTQYALQGAEGMLGDNQQQHVDASWAEDESDVEEERRQISLYADQPKTLVHGVRGGYRSLARDINMARDAIIAIPGEVSQSQGPGGAARAVWKRAPTIVFRPAMGVSKAIGQTLMGATNQIDPHHQRRINEKYKRH</sequence>
<organism evidence="1 2">
    <name type="scientific">Trichothecium roseum</name>
    <dbReference type="NCBI Taxonomy" id="47278"/>
    <lineage>
        <taxon>Eukaryota</taxon>
        <taxon>Fungi</taxon>
        <taxon>Dikarya</taxon>
        <taxon>Ascomycota</taxon>
        <taxon>Pezizomycotina</taxon>
        <taxon>Sordariomycetes</taxon>
        <taxon>Hypocreomycetidae</taxon>
        <taxon>Hypocreales</taxon>
        <taxon>Hypocreales incertae sedis</taxon>
        <taxon>Trichothecium</taxon>
    </lineage>
</organism>
<comment type="caution">
    <text evidence="1">The sequence shown here is derived from an EMBL/GenBank/DDBJ whole genome shotgun (WGS) entry which is preliminary data.</text>
</comment>
<keyword evidence="2" id="KW-1185">Reference proteome</keyword>